<accession>A0A4R4DTI3</accession>
<name>A0A4R4DTI3_9BACT</name>
<dbReference type="Proteomes" id="UP000295164">
    <property type="component" value="Unassembled WGS sequence"/>
</dbReference>
<evidence type="ECO:0000313" key="2">
    <source>
        <dbReference type="Proteomes" id="UP000295164"/>
    </source>
</evidence>
<gene>
    <name evidence="1" type="ORF">E0486_17545</name>
</gene>
<evidence type="ECO:0000313" key="1">
    <source>
        <dbReference type="EMBL" id="TCZ65298.1"/>
    </source>
</evidence>
<dbReference type="RefSeq" id="WP_131854210.1">
    <property type="nucleotide sequence ID" value="NZ_SKFH01000050.1"/>
</dbReference>
<dbReference type="AlphaFoldDB" id="A0A4R4DTI3"/>
<dbReference type="OrthoDB" id="1067887at2"/>
<protein>
    <submittedName>
        <fullName evidence="1">DUF4919 domain-containing protein</fullName>
    </submittedName>
</protein>
<proteinExistence type="predicted"/>
<sequence length="168" mass="18689">MIHLFQAYLEAPSAASFSELRSAVIAHPGYEPYGNALGDLNDQLDGGRFEEAGANTDINLLLSPRAHLLKSFAWHKCGHEDGERAEQFLYRMMLDGIRGTGDGSREQPYLVSSVADEHDLLQALGEELDTQRLLEESGRRLDHVVTKSGAEWYFDVTDVLAKLGRVRS</sequence>
<keyword evidence="2" id="KW-1185">Reference proteome</keyword>
<comment type="caution">
    <text evidence="1">The sequence shown here is derived from an EMBL/GenBank/DDBJ whole genome shotgun (WGS) entry which is preliminary data.</text>
</comment>
<dbReference type="EMBL" id="SKFH01000050">
    <property type="protein sequence ID" value="TCZ65298.1"/>
    <property type="molecule type" value="Genomic_DNA"/>
</dbReference>
<reference evidence="1 2" key="1">
    <citation type="submission" date="2019-03" db="EMBL/GenBank/DDBJ databases">
        <authorList>
            <person name="Kim M.K.M."/>
        </authorList>
    </citation>
    <scope>NUCLEOTIDE SEQUENCE [LARGE SCALE GENOMIC DNA]</scope>
    <source>
        <strain evidence="1 2">17J68-15</strain>
    </source>
</reference>
<organism evidence="1 2">
    <name type="scientific">Flaviaesturariibacter aridisoli</name>
    <dbReference type="NCBI Taxonomy" id="2545761"/>
    <lineage>
        <taxon>Bacteria</taxon>
        <taxon>Pseudomonadati</taxon>
        <taxon>Bacteroidota</taxon>
        <taxon>Chitinophagia</taxon>
        <taxon>Chitinophagales</taxon>
        <taxon>Chitinophagaceae</taxon>
        <taxon>Flaviaestuariibacter</taxon>
    </lineage>
</organism>